<gene>
    <name evidence="2" type="ORF">FA15DRAFT_744811</name>
</gene>
<accession>A0A5C3LAH4</accession>
<evidence type="ECO:0000313" key="3">
    <source>
        <dbReference type="Proteomes" id="UP000307440"/>
    </source>
</evidence>
<feature type="domain" description="AB hydrolase-1" evidence="1">
    <location>
        <begin position="88"/>
        <end position="352"/>
    </location>
</feature>
<dbReference type="STRING" id="230819.A0A5C3LAH4"/>
<name>A0A5C3LAH4_COPMA</name>
<dbReference type="OrthoDB" id="408373at2759"/>
<keyword evidence="3" id="KW-1185">Reference proteome</keyword>
<sequence length="369" mass="40273">MGSRQTPFQCFTLALLVIPPLLLTAYFLAAFPKPPGPIHVHSSLASLPKTAMSWSIYPEDLYPGGAYAELPFGRVRYWQLGPESGRKIVLIHGLSIPAIIWKDIAPALASNGYRVMLYDLYGRGYSDAPQTTYDPTLYTVQLALLMQHVRWEKAIICGVSMGGGIAAAFTSQFPNLVDENVVLIASAGIMESSDISRTAKFMSSPLVQTFASSGPVRHYIQRLANKSSTSIPAEPLLPLDGEDTAQKVLEPLKSESVHAAVEIVRLQSAHLPGYNAALSSSLRDGPIRGQKEAFASKGFEGKRVLLIHGTKDATVKPEYSPKILQLLPPETRKRSKLVRVEGAGHDVTLSHPERVGGAMWAWFEGREEV</sequence>
<reference evidence="2 3" key="1">
    <citation type="journal article" date="2019" name="Nat. Ecol. Evol.">
        <title>Megaphylogeny resolves global patterns of mushroom evolution.</title>
        <authorList>
            <person name="Varga T."/>
            <person name="Krizsan K."/>
            <person name="Foldi C."/>
            <person name="Dima B."/>
            <person name="Sanchez-Garcia M."/>
            <person name="Sanchez-Ramirez S."/>
            <person name="Szollosi G.J."/>
            <person name="Szarkandi J.G."/>
            <person name="Papp V."/>
            <person name="Albert L."/>
            <person name="Andreopoulos W."/>
            <person name="Angelini C."/>
            <person name="Antonin V."/>
            <person name="Barry K.W."/>
            <person name="Bougher N.L."/>
            <person name="Buchanan P."/>
            <person name="Buyck B."/>
            <person name="Bense V."/>
            <person name="Catcheside P."/>
            <person name="Chovatia M."/>
            <person name="Cooper J."/>
            <person name="Damon W."/>
            <person name="Desjardin D."/>
            <person name="Finy P."/>
            <person name="Geml J."/>
            <person name="Haridas S."/>
            <person name="Hughes K."/>
            <person name="Justo A."/>
            <person name="Karasinski D."/>
            <person name="Kautmanova I."/>
            <person name="Kiss B."/>
            <person name="Kocsube S."/>
            <person name="Kotiranta H."/>
            <person name="LaButti K.M."/>
            <person name="Lechner B.E."/>
            <person name="Liimatainen K."/>
            <person name="Lipzen A."/>
            <person name="Lukacs Z."/>
            <person name="Mihaltcheva S."/>
            <person name="Morgado L.N."/>
            <person name="Niskanen T."/>
            <person name="Noordeloos M.E."/>
            <person name="Ohm R.A."/>
            <person name="Ortiz-Santana B."/>
            <person name="Ovrebo C."/>
            <person name="Racz N."/>
            <person name="Riley R."/>
            <person name="Savchenko A."/>
            <person name="Shiryaev A."/>
            <person name="Soop K."/>
            <person name="Spirin V."/>
            <person name="Szebenyi C."/>
            <person name="Tomsovsky M."/>
            <person name="Tulloss R.E."/>
            <person name="Uehling J."/>
            <person name="Grigoriev I.V."/>
            <person name="Vagvolgyi C."/>
            <person name="Papp T."/>
            <person name="Martin F.M."/>
            <person name="Miettinen O."/>
            <person name="Hibbett D.S."/>
            <person name="Nagy L.G."/>
        </authorList>
    </citation>
    <scope>NUCLEOTIDE SEQUENCE [LARGE SCALE GENOMIC DNA]</scope>
    <source>
        <strain evidence="2 3">CBS 121175</strain>
    </source>
</reference>
<dbReference type="Pfam" id="PF00561">
    <property type="entry name" value="Abhydrolase_1"/>
    <property type="match status" value="1"/>
</dbReference>
<keyword evidence="2" id="KW-0378">Hydrolase</keyword>
<dbReference type="PRINTS" id="PR00111">
    <property type="entry name" value="ABHYDROLASE"/>
</dbReference>
<dbReference type="AlphaFoldDB" id="A0A5C3LAH4"/>
<protein>
    <submittedName>
        <fullName evidence="2">Alpha/beta-hydrolase</fullName>
    </submittedName>
</protein>
<dbReference type="GO" id="GO:0016787">
    <property type="term" value="F:hydrolase activity"/>
    <property type="evidence" value="ECO:0007669"/>
    <property type="project" value="UniProtKB-KW"/>
</dbReference>
<dbReference type="EMBL" id="ML210152">
    <property type="protein sequence ID" value="TFK29036.1"/>
    <property type="molecule type" value="Genomic_DNA"/>
</dbReference>
<dbReference type="SUPFAM" id="SSF53474">
    <property type="entry name" value="alpha/beta-Hydrolases"/>
    <property type="match status" value="1"/>
</dbReference>
<dbReference type="PANTHER" id="PTHR43194:SF2">
    <property type="entry name" value="PEROXISOMAL MEMBRANE PROTEIN LPX1"/>
    <property type="match status" value="1"/>
</dbReference>
<dbReference type="InterPro" id="IPR029058">
    <property type="entry name" value="AB_hydrolase_fold"/>
</dbReference>
<evidence type="ECO:0000259" key="1">
    <source>
        <dbReference type="Pfam" id="PF00561"/>
    </source>
</evidence>
<dbReference type="InterPro" id="IPR000073">
    <property type="entry name" value="AB_hydrolase_1"/>
</dbReference>
<organism evidence="2 3">
    <name type="scientific">Coprinopsis marcescibilis</name>
    <name type="common">Agaric fungus</name>
    <name type="synonym">Psathyrella marcescibilis</name>
    <dbReference type="NCBI Taxonomy" id="230819"/>
    <lineage>
        <taxon>Eukaryota</taxon>
        <taxon>Fungi</taxon>
        <taxon>Dikarya</taxon>
        <taxon>Basidiomycota</taxon>
        <taxon>Agaricomycotina</taxon>
        <taxon>Agaricomycetes</taxon>
        <taxon>Agaricomycetidae</taxon>
        <taxon>Agaricales</taxon>
        <taxon>Agaricineae</taxon>
        <taxon>Psathyrellaceae</taxon>
        <taxon>Coprinopsis</taxon>
    </lineage>
</organism>
<proteinExistence type="predicted"/>
<dbReference type="Proteomes" id="UP000307440">
    <property type="component" value="Unassembled WGS sequence"/>
</dbReference>
<dbReference type="Gene3D" id="3.40.50.1820">
    <property type="entry name" value="alpha/beta hydrolase"/>
    <property type="match status" value="1"/>
</dbReference>
<dbReference type="InterPro" id="IPR050228">
    <property type="entry name" value="Carboxylesterase_BioH"/>
</dbReference>
<dbReference type="PANTHER" id="PTHR43194">
    <property type="entry name" value="HYDROLASE ALPHA/BETA FOLD FAMILY"/>
    <property type="match status" value="1"/>
</dbReference>
<evidence type="ECO:0000313" key="2">
    <source>
        <dbReference type="EMBL" id="TFK29036.1"/>
    </source>
</evidence>